<evidence type="ECO:0000313" key="5">
    <source>
        <dbReference type="EMBL" id="OKX81005.1"/>
    </source>
</evidence>
<keyword evidence="5" id="KW-0540">Nuclease</keyword>
<reference evidence="5 6" key="1">
    <citation type="submission" date="2015-12" db="EMBL/GenBank/DDBJ databases">
        <title>Genome sequence of Corynebacterium AS 1.542.</title>
        <authorList>
            <person name="Yang J."/>
            <person name="Yang S."/>
        </authorList>
    </citation>
    <scope>NUCLEOTIDE SEQUENCE [LARGE SCALE GENOMIC DNA]</scope>
    <source>
        <strain evidence="5 6">AS 1.542</strain>
    </source>
</reference>
<dbReference type="Proteomes" id="UP000186091">
    <property type="component" value="Unassembled WGS sequence"/>
</dbReference>
<name>A0AB36IEZ7_CORGT</name>
<organism evidence="5 6">
    <name type="scientific">Corynebacterium glutamicum</name>
    <name type="common">Brevibacterium saccharolyticum</name>
    <dbReference type="NCBI Taxonomy" id="1718"/>
    <lineage>
        <taxon>Bacteria</taxon>
        <taxon>Bacillati</taxon>
        <taxon>Actinomycetota</taxon>
        <taxon>Actinomycetes</taxon>
        <taxon>Mycobacteriales</taxon>
        <taxon>Corynebacteriaceae</taxon>
        <taxon>Corynebacterium</taxon>
    </lineage>
</organism>
<evidence type="ECO:0000256" key="3">
    <source>
        <dbReference type="ARBA" id="ARBA00023125"/>
    </source>
</evidence>
<evidence type="ECO:0000313" key="6">
    <source>
        <dbReference type="Proteomes" id="UP000186091"/>
    </source>
</evidence>
<dbReference type="InterPro" id="IPR000055">
    <property type="entry name" value="Restrct_endonuc_typeI_TRD"/>
</dbReference>
<dbReference type="RefSeq" id="WP_003854496.1">
    <property type="nucleotide sequence ID" value="NZ_JAAOYN010000001.1"/>
</dbReference>
<dbReference type="GO" id="GO:0009307">
    <property type="term" value="P:DNA restriction-modification system"/>
    <property type="evidence" value="ECO:0007669"/>
    <property type="project" value="UniProtKB-KW"/>
</dbReference>
<sequence length="97" mass="10629">MLARIGDPRATVSQRNDIKPGTGVAVLRVANPATLDPHYLALMINGSWNSRFSTGTTIPRNAIKDFEIPVVSLNQQQEIARQAEAFQEATAELARLK</sequence>
<dbReference type="GO" id="GO:0004519">
    <property type="term" value="F:endonuclease activity"/>
    <property type="evidence" value="ECO:0007669"/>
    <property type="project" value="UniProtKB-KW"/>
</dbReference>
<accession>A0AB36IEZ7</accession>
<feature type="domain" description="Type I restriction modification DNA specificity" evidence="4">
    <location>
        <begin position="17"/>
        <end position="92"/>
    </location>
</feature>
<dbReference type="Gene3D" id="3.90.220.20">
    <property type="entry name" value="DNA methylase specificity domains"/>
    <property type="match status" value="1"/>
</dbReference>
<gene>
    <name evidence="5" type="ORF">AUP69_09125</name>
</gene>
<comment type="caution">
    <text evidence="5">The sequence shown here is derived from an EMBL/GenBank/DDBJ whole genome shotgun (WGS) entry which is preliminary data.</text>
</comment>
<keyword evidence="5" id="KW-0255">Endonuclease</keyword>
<dbReference type="EMBL" id="LOQT01000019">
    <property type="protein sequence ID" value="OKX81005.1"/>
    <property type="molecule type" value="Genomic_DNA"/>
</dbReference>
<dbReference type="InterPro" id="IPR044946">
    <property type="entry name" value="Restrct_endonuc_typeI_TRD_sf"/>
</dbReference>
<keyword evidence="2" id="KW-0680">Restriction system</keyword>
<proteinExistence type="inferred from homology"/>
<comment type="similarity">
    <text evidence="1">Belongs to the type-I restriction system S methylase family.</text>
</comment>
<keyword evidence="3" id="KW-0238">DNA-binding</keyword>
<evidence type="ECO:0000256" key="1">
    <source>
        <dbReference type="ARBA" id="ARBA00010923"/>
    </source>
</evidence>
<keyword evidence="5" id="KW-0378">Hydrolase</keyword>
<evidence type="ECO:0000256" key="2">
    <source>
        <dbReference type="ARBA" id="ARBA00022747"/>
    </source>
</evidence>
<protein>
    <submittedName>
        <fullName evidence="5">Type I restriction endonuclease subunit M</fullName>
    </submittedName>
</protein>
<dbReference type="GO" id="GO:0003677">
    <property type="term" value="F:DNA binding"/>
    <property type="evidence" value="ECO:0007669"/>
    <property type="project" value="UniProtKB-KW"/>
</dbReference>
<dbReference type="SUPFAM" id="SSF116734">
    <property type="entry name" value="DNA methylase specificity domain"/>
    <property type="match status" value="1"/>
</dbReference>
<dbReference type="Pfam" id="PF01420">
    <property type="entry name" value="Methylase_S"/>
    <property type="match status" value="1"/>
</dbReference>
<dbReference type="AlphaFoldDB" id="A0AB36IEZ7"/>
<evidence type="ECO:0000259" key="4">
    <source>
        <dbReference type="Pfam" id="PF01420"/>
    </source>
</evidence>